<dbReference type="EMBL" id="CATOUU010000008">
    <property type="protein sequence ID" value="CAI9912865.1"/>
    <property type="molecule type" value="Genomic_DNA"/>
</dbReference>
<organism evidence="1">
    <name type="scientific">Hexamita inflata</name>
    <dbReference type="NCBI Taxonomy" id="28002"/>
    <lineage>
        <taxon>Eukaryota</taxon>
        <taxon>Metamonada</taxon>
        <taxon>Diplomonadida</taxon>
        <taxon>Hexamitidae</taxon>
        <taxon>Hexamitinae</taxon>
        <taxon>Hexamita</taxon>
    </lineage>
</organism>
<evidence type="ECO:0000313" key="2">
    <source>
        <dbReference type="EMBL" id="CAL6086434.1"/>
    </source>
</evidence>
<gene>
    <name evidence="1" type="ORF">HINF_LOCUS510</name>
    <name evidence="2" type="ORF">HINF_LOCUS63162</name>
</gene>
<protein>
    <recommendedName>
        <fullName evidence="4">MYND-type domain-containing protein</fullName>
    </recommendedName>
</protein>
<accession>A0AA86TAG1</accession>
<keyword evidence="3" id="KW-1185">Reference proteome</keyword>
<dbReference type="AlphaFoldDB" id="A0AA86TAG1"/>
<dbReference type="EMBL" id="CAXDID020000393">
    <property type="protein sequence ID" value="CAL6086434.1"/>
    <property type="molecule type" value="Genomic_DNA"/>
</dbReference>
<comment type="caution">
    <text evidence="1">The sequence shown here is derived from an EMBL/GenBank/DDBJ whole genome shotgun (WGS) entry which is preliminary data.</text>
</comment>
<dbReference type="InterPro" id="IPR053248">
    <property type="entry name" value="Zinc_finger_MYND_domain"/>
</dbReference>
<evidence type="ECO:0008006" key="4">
    <source>
        <dbReference type="Google" id="ProtNLM"/>
    </source>
</evidence>
<dbReference type="PANTHER" id="PTHR46533">
    <property type="entry name" value="ZINC FINGER MYND DOMAIN-CONTAINING PROTEIN 12"/>
    <property type="match status" value="1"/>
</dbReference>
<name>A0AA86TAG1_9EUKA</name>
<proteinExistence type="predicted"/>
<sequence>MESDEELLKKINQSKYSNTNNVQNPSNAGMFCQICNYPAIYYCITCRTAYCGVKHLVIDDISAHVEICGQLSQLFRIQKLPMHEQQKQNIEDEIFELKQQCYDICYKKSQQFALNDNLEYALVAAERSYSFASQIHGVQSLFALKASLYVSYVSIQMGQITIVSENLKNAQVQKLENYYQKIAKSIVPTGVISDLRLIAQIDPSHSYLQNNKAATENEFLNNSLHELVYRTQQGKFLAQITAQLKETESLLRSKSGDMGYKRDLAAYLYFTVISSGLISTDTVLALFKLYNAIQKDSCRQQAINILEQTLSEFLCPILKYQHKEMIQKHLSCKLSTQQQITFHRNLMHIQPYLHNDNETEATLKIISQFCYGQVDILLLEQIPVDKDSLPNLILQALKQIL</sequence>
<evidence type="ECO:0000313" key="3">
    <source>
        <dbReference type="Proteomes" id="UP001642409"/>
    </source>
</evidence>
<dbReference type="SUPFAM" id="SSF144232">
    <property type="entry name" value="HIT/MYND zinc finger-like"/>
    <property type="match status" value="1"/>
</dbReference>
<dbReference type="PANTHER" id="PTHR46533:SF1">
    <property type="entry name" value="ZINC FINGER MYND DOMAIN-CONTAINING PROTEIN 12"/>
    <property type="match status" value="1"/>
</dbReference>
<evidence type="ECO:0000313" key="1">
    <source>
        <dbReference type="EMBL" id="CAI9912865.1"/>
    </source>
</evidence>
<reference evidence="1" key="1">
    <citation type="submission" date="2023-06" db="EMBL/GenBank/DDBJ databases">
        <authorList>
            <person name="Kurt Z."/>
        </authorList>
    </citation>
    <scope>NUCLEOTIDE SEQUENCE</scope>
</reference>
<dbReference type="Proteomes" id="UP001642409">
    <property type="component" value="Unassembled WGS sequence"/>
</dbReference>
<reference evidence="2 3" key="2">
    <citation type="submission" date="2024-07" db="EMBL/GenBank/DDBJ databases">
        <authorList>
            <person name="Akdeniz Z."/>
        </authorList>
    </citation>
    <scope>NUCLEOTIDE SEQUENCE [LARGE SCALE GENOMIC DNA]</scope>
</reference>